<keyword evidence="18" id="KW-1185">Reference proteome</keyword>
<dbReference type="InterPro" id="IPR036890">
    <property type="entry name" value="HATPase_C_sf"/>
</dbReference>
<dbReference type="AlphaFoldDB" id="A0A4R7B2A3"/>
<dbReference type="InterPro" id="IPR003661">
    <property type="entry name" value="HisK_dim/P_dom"/>
</dbReference>
<dbReference type="PRINTS" id="PR00344">
    <property type="entry name" value="BCTRLSENSOR"/>
</dbReference>
<evidence type="ECO:0000313" key="17">
    <source>
        <dbReference type="EMBL" id="TDR77836.1"/>
    </source>
</evidence>
<feature type="transmembrane region" description="Helical" evidence="14">
    <location>
        <begin position="165"/>
        <end position="185"/>
    </location>
</feature>
<evidence type="ECO:0000256" key="11">
    <source>
        <dbReference type="ARBA" id="ARBA00022989"/>
    </source>
</evidence>
<reference evidence="17 18" key="1">
    <citation type="submission" date="2019-03" db="EMBL/GenBank/DDBJ databases">
        <title>Genomic Encyclopedia of Type Strains, Phase III (KMG-III): the genomes of soil and plant-associated and newly described type strains.</title>
        <authorList>
            <person name="Whitman W."/>
        </authorList>
    </citation>
    <scope>NUCLEOTIDE SEQUENCE [LARGE SCALE GENOMIC DNA]</scope>
    <source>
        <strain evidence="17 18">CECT 8976</strain>
    </source>
</reference>
<dbReference type="PANTHER" id="PTHR45436:SF15">
    <property type="entry name" value="SENSOR HISTIDINE KINASE CUSS"/>
    <property type="match status" value="1"/>
</dbReference>
<proteinExistence type="predicted"/>
<evidence type="ECO:0000256" key="5">
    <source>
        <dbReference type="ARBA" id="ARBA00022553"/>
    </source>
</evidence>
<dbReference type="PANTHER" id="PTHR45436">
    <property type="entry name" value="SENSOR HISTIDINE KINASE YKOH"/>
    <property type="match status" value="1"/>
</dbReference>
<dbReference type="InterPro" id="IPR003594">
    <property type="entry name" value="HATPase_dom"/>
</dbReference>
<keyword evidence="5" id="KW-0597">Phosphoprotein</keyword>
<accession>A0A4R7B2A3</accession>
<dbReference type="GO" id="GO:0005524">
    <property type="term" value="F:ATP binding"/>
    <property type="evidence" value="ECO:0007669"/>
    <property type="project" value="UniProtKB-KW"/>
</dbReference>
<dbReference type="SMART" id="SM00387">
    <property type="entry name" value="HATPase_c"/>
    <property type="match status" value="1"/>
</dbReference>
<dbReference type="SUPFAM" id="SSF55874">
    <property type="entry name" value="ATPase domain of HSP90 chaperone/DNA topoisomerase II/histidine kinase"/>
    <property type="match status" value="1"/>
</dbReference>
<comment type="subcellular location">
    <subcellularLocation>
        <location evidence="2">Cell inner membrane</location>
        <topology evidence="2">Multi-pass membrane protein</topology>
    </subcellularLocation>
</comment>
<evidence type="ECO:0000256" key="3">
    <source>
        <dbReference type="ARBA" id="ARBA00022475"/>
    </source>
</evidence>
<evidence type="ECO:0000256" key="8">
    <source>
        <dbReference type="ARBA" id="ARBA00022741"/>
    </source>
</evidence>
<evidence type="ECO:0000259" key="16">
    <source>
        <dbReference type="PROSITE" id="PS50885"/>
    </source>
</evidence>
<evidence type="ECO:0000256" key="12">
    <source>
        <dbReference type="ARBA" id="ARBA00023012"/>
    </source>
</evidence>
<keyword evidence="6 14" id="KW-0808">Transferase</keyword>
<dbReference type="Gene3D" id="3.30.565.10">
    <property type="entry name" value="Histidine kinase-like ATPase, C-terminal domain"/>
    <property type="match status" value="1"/>
</dbReference>
<dbReference type="InterPro" id="IPR048590">
    <property type="entry name" value="CusS-like_sensor"/>
</dbReference>
<evidence type="ECO:0000256" key="4">
    <source>
        <dbReference type="ARBA" id="ARBA00022519"/>
    </source>
</evidence>
<dbReference type="InterPro" id="IPR003660">
    <property type="entry name" value="HAMP_dom"/>
</dbReference>
<evidence type="ECO:0000259" key="15">
    <source>
        <dbReference type="PROSITE" id="PS50109"/>
    </source>
</evidence>
<dbReference type="Pfam" id="PF00512">
    <property type="entry name" value="HisKA"/>
    <property type="match status" value="1"/>
</dbReference>
<dbReference type="Gene3D" id="1.10.287.130">
    <property type="match status" value="1"/>
</dbReference>
<dbReference type="SMART" id="SM00388">
    <property type="entry name" value="HisKA"/>
    <property type="match status" value="1"/>
</dbReference>
<evidence type="ECO:0000256" key="14">
    <source>
        <dbReference type="RuleBase" id="RU364088"/>
    </source>
</evidence>
<dbReference type="PROSITE" id="PS50885">
    <property type="entry name" value="HAMP"/>
    <property type="match status" value="1"/>
</dbReference>
<dbReference type="CDD" id="cd06225">
    <property type="entry name" value="HAMP"/>
    <property type="match status" value="1"/>
</dbReference>
<keyword evidence="13 14" id="KW-0472">Membrane</keyword>
<evidence type="ECO:0000256" key="1">
    <source>
        <dbReference type="ARBA" id="ARBA00000085"/>
    </source>
</evidence>
<comment type="function">
    <text evidence="14">Member of a two-component regulatory system.</text>
</comment>
<keyword evidence="4 14" id="KW-0997">Cell inner membrane</keyword>
<dbReference type="RefSeq" id="WP_133681510.1">
    <property type="nucleotide sequence ID" value="NZ_SNZP01000009.1"/>
</dbReference>
<keyword evidence="8 14" id="KW-0547">Nucleotide-binding</keyword>
<comment type="caution">
    <text evidence="17">The sequence shown here is derived from an EMBL/GenBank/DDBJ whole genome shotgun (WGS) entry which is preliminary data.</text>
</comment>
<dbReference type="Proteomes" id="UP000295611">
    <property type="component" value="Unassembled WGS sequence"/>
</dbReference>
<sequence>MIASRRPSITLTLTLLFALVSSSVLFIIGLTLSPLVERHFESLDSARLDGVGRAVSFVFHSETTQPHSPSWAARLNEIVMGQNDIALAVFDAQARRIYASQGWSLPGQTVQTMRQNPEPLSKLSDAHGHAWHTRLFTVQTPQGAQTVILAVNLSAHQHFMASFRLALWVVIGIAALVSGMLGWWVTHRGLAPLRDIRRKTARINVGNLNYRLPDSDIPKELAGVVDALNVMLARLENAFQRLSDFSADIAHELRTPVNSLLTQNQVMLTKARSLESYQDVLAANVEELEHMSRIISDMLFLAKASNNMVIPNREPVSLHEEARQVLDFYDALIEESALTVDLDGQAQVSGDRLMLRRAIGNLVSNAVRYTNPGGTITIHISQSPDGTSHFSIRNTGPTIAPEHLARLFDRFYRAEPKKTEAQDGAGLGLAITKSILQAHQGDIQVRSGDGVTAFEFWLPA</sequence>
<dbReference type="PROSITE" id="PS50109">
    <property type="entry name" value="HIS_KIN"/>
    <property type="match status" value="1"/>
</dbReference>
<evidence type="ECO:0000256" key="9">
    <source>
        <dbReference type="ARBA" id="ARBA00022777"/>
    </source>
</evidence>
<keyword evidence="9 14" id="KW-0418">Kinase</keyword>
<evidence type="ECO:0000256" key="13">
    <source>
        <dbReference type="ARBA" id="ARBA00023136"/>
    </source>
</evidence>
<keyword evidence="7 14" id="KW-0812">Transmembrane</keyword>
<evidence type="ECO:0000256" key="2">
    <source>
        <dbReference type="ARBA" id="ARBA00004429"/>
    </source>
</evidence>
<dbReference type="SMART" id="SM00304">
    <property type="entry name" value="HAMP"/>
    <property type="match status" value="1"/>
</dbReference>
<dbReference type="SUPFAM" id="SSF47384">
    <property type="entry name" value="Homodimeric domain of signal transducing histidine kinase"/>
    <property type="match status" value="1"/>
</dbReference>
<feature type="domain" description="HAMP" evidence="16">
    <location>
        <begin position="187"/>
        <end position="240"/>
    </location>
</feature>
<dbReference type="NCBIfam" id="TIGR01386">
    <property type="entry name" value="cztS_silS_copS"/>
    <property type="match status" value="1"/>
</dbReference>
<dbReference type="InterPro" id="IPR004358">
    <property type="entry name" value="Sig_transdc_His_kin-like_C"/>
</dbReference>
<feature type="domain" description="Histidine kinase" evidence="15">
    <location>
        <begin position="248"/>
        <end position="460"/>
    </location>
</feature>
<dbReference type="InterPro" id="IPR005467">
    <property type="entry name" value="His_kinase_dom"/>
</dbReference>
<keyword evidence="10 14" id="KW-0067">ATP-binding</keyword>
<dbReference type="Pfam" id="PF02518">
    <property type="entry name" value="HATPase_c"/>
    <property type="match status" value="1"/>
</dbReference>
<dbReference type="EC" id="2.7.13.3" evidence="14"/>
<dbReference type="GO" id="GO:0000155">
    <property type="term" value="F:phosphorelay sensor kinase activity"/>
    <property type="evidence" value="ECO:0007669"/>
    <property type="project" value="InterPro"/>
</dbReference>
<evidence type="ECO:0000256" key="6">
    <source>
        <dbReference type="ARBA" id="ARBA00022679"/>
    </source>
</evidence>
<organism evidence="17 18">
    <name type="scientific">Paludibacterium purpuratum</name>
    <dbReference type="NCBI Taxonomy" id="1144873"/>
    <lineage>
        <taxon>Bacteria</taxon>
        <taxon>Pseudomonadati</taxon>
        <taxon>Pseudomonadota</taxon>
        <taxon>Betaproteobacteria</taxon>
        <taxon>Neisseriales</taxon>
        <taxon>Chromobacteriaceae</taxon>
        <taxon>Paludibacterium</taxon>
    </lineage>
</organism>
<dbReference type="InterPro" id="IPR006290">
    <property type="entry name" value="CztS_silS_copS"/>
</dbReference>
<evidence type="ECO:0000256" key="10">
    <source>
        <dbReference type="ARBA" id="ARBA00022840"/>
    </source>
</evidence>
<dbReference type="GO" id="GO:0005886">
    <property type="term" value="C:plasma membrane"/>
    <property type="evidence" value="ECO:0007669"/>
    <property type="project" value="UniProtKB-SubCell"/>
</dbReference>
<name>A0A4R7B2A3_9NEIS</name>
<comment type="catalytic activity">
    <reaction evidence="1 14">
        <text>ATP + protein L-histidine = ADP + protein N-phospho-L-histidine.</text>
        <dbReference type="EC" id="2.7.13.3"/>
    </reaction>
</comment>
<protein>
    <recommendedName>
        <fullName evidence="14">Sensor protein</fullName>
        <ecNumber evidence="14">2.7.13.3</ecNumber>
    </recommendedName>
</protein>
<keyword evidence="3 14" id="KW-1003">Cell membrane</keyword>
<dbReference type="CDD" id="cd00082">
    <property type="entry name" value="HisKA"/>
    <property type="match status" value="1"/>
</dbReference>
<dbReference type="Pfam" id="PF21085">
    <property type="entry name" value="CusS"/>
    <property type="match status" value="1"/>
</dbReference>
<dbReference type="InterPro" id="IPR036097">
    <property type="entry name" value="HisK_dim/P_sf"/>
</dbReference>
<dbReference type="Gene3D" id="6.10.340.10">
    <property type="match status" value="1"/>
</dbReference>
<dbReference type="EMBL" id="SNZP01000009">
    <property type="protein sequence ID" value="TDR77836.1"/>
    <property type="molecule type" value="Genomic_DNA"/>
</dbReference>
<dbReference type="OrthoDB" id="9786919at2"/>
<evidence type="ECO:0000256" key="7">
    <source>
        <dbReference type="ARBA" id="ARBA00022692"/>
    </source>
</evidence>
<keyword evidence="11 14" id="KW-1133">Transmembrane helix</keyword>
<evidence type="ECO:0000313" key="18">
    <source>
        <dbReference type="Proteomes" id="UP000295611"/>
    </source>
</evidence>
<dbReference type="FunFam" id="3.30.565.10:FF:000006">
    <property type="entry name" value="Sensor histidine kinase WalK"/>
    <property type="match status" value="1"/>
</dbReference>
<keyword evidence="12 14" id="KW-0902">Two-component regulatory system</keyword>
<dbReference type="InterPro" id="IPR050428">
    <property type="entry name" value="TCS_sensor_his_kinase"/>
</dbReference>
<dbReference type="Pfam" id="PF00672">
    <property type="entry name" value="HAMP"/>
    <property type="match status" value="1"/>
</dbReference>
<gene>
    <name evidence="17" type="ORF">DFP86_10976</name>
</gene>